<dbReference type="STRING" id="8083.ENSXMAP00000030355"/>
<dbReference type="Ensembl" id="ENSXMAT00000031648.1">
    <property type="protein sequence ID" value="ENSXMAP00000030355.1"/>
    <property type="gene ID" value="ENSXMAG00000007599.2"/>
</dbReference>
<dbReference type="SUPFAM" id="SSF54452">
    <property type="entry name" value="MHC antigen-recognition domain"/>
    <property type="match status" value="1"/>
</dbReference>
<dbReference type="PANTHER" id="PTHR16675:SF193">
    <property type="entry name" value="LOC571647 PROTEIN-RELATED"/>
    <property type="match status" value="1"/>
</dbReference>
<dbReference type="GeneTree" id="ENSGT01060000248670"/>
<dbReference type="InterPro" id="IPR011161">
    <property type="entry name" value="MHC_I-like_Ag-recog"/>
</dbReference>
<dbReference type="InterPro" id="IPR050208">
    <property type="entry name" value="MHC_class-I_related"/>
</dbReference>
<evidence type="ECO:0000313" key="5">
    <source>
        <dbReference type="Proteomes" id="UP000002852"/>
    </source>
</evidence>
<dbReference type="GO" id="GO:0009897">
    <property type="term" value="C:external side of plasma membrane"/>
    <property type="evidence" value="ECO:0007669"/>
    <property type="project" value="TreeGrafter"/>
</dbReference>
<feature type="transmembrane region" description="Helical" evidence="2">
    <location>
        <begin position="6"/>
        <end position="27"/>
    </location>
</feature>
<dbReference type="Pfam" id="PF00129">
    <property type="entry name" value="MHC_I"/>
    <property type="match status" value="1"/>
</dbReference>
<evidence type="ECO:0000313" key="4">
    <source>
        <dbReference type="Ensembl" id="ENSXMAP00000030355.1"/>
    </source>
</evidence>
<dbReference type="Gene3D" id="3.30.500.10">
    <property type="entry name" value="MHC class I-like antigen recognition-like"/>
    <property type="match status" value="1"/>
</dbReference>
<keyword evidence="1" id="KW-0325">Glycoprotein</keyword>
<sequence>MCPRLRAILSALFFKLIPVILFIYLCFLEKHSLTYIYTAFSKPVNLPGLHEFTAMGLLDNRMIDYYDSENQIKVPKQDWMKEHLEQEYWEKGTQSRKSKQQWFKVNIDILMKRMRQNDTGKSQEILAEIKPLKL</sequence>
<keyword evidence="2" id="KW-0472">Membrane</keyword>
<organism evidence="4 5">
    <name type="scientific">Xiphophorus maculatus</name>
    <name type="common">Southern platyfish</name>
    <name type="synonym">Platypoecilus maculatus</name>
    <dbReference type="NCBI Taxonomy" id="8083"/>
    <lineage>
        <taxon>Eukaryota</taxon>
        <taxon>Metazoa</taxon>
        <taxon>Chordata</taxon>
        <taxon>Craniata</taxon>
        <taxon>Vertebrata</taxon>
        <taxon>Euteleostomi</taxon>
        <taxon>Actinopterygii</taxon>
        <taxon>Neopterygii</taxon>
        <taxon>Teleostei</taxon>
        <taxon>Neoteleostei</taxon>
        <taxon>Acanthomorphata</taxon>
        <taxon>Ovalentaria</taxon>
        <taxon>Atherinomorphae</taxon>
        <taxon>Cyprinodontiformes</taxon>
        <taxon>Poeciliidae</taxon>
        <taxon>Poeciliinae</taxon>
        <taxon>Xiphophorus</taxon>
    </lineage>
</organism>
<feature type="domain" description="MHC class I-like antigen recognition-like" evidence="3">
    <location>
        <begin position="30"/>
        <end position="120"/>
    </location>
</feature>
<dbReference type="GO" id="GO:0005615">
    <property type="term" value="C:extracellular space"/>
    <property type="evidence" value="ECO:0007669"/>
    <property type="project" value="TreeGrafter"/>
</dbReference>
<dbReference type="Proteomes" id="UP000002852">
    <property type="component" value="Unassembled WGS sequence"/>
</dbReference>
<name>A0A3B5QJC0_XIPMA</name>
<keyword evidence="2" id="KW-1133">Transmembrane helix</keyword>
<protein>
    <recommendedName>
        <fullName evidence="3">MHC class I-like antigen recognition-like domain-containing protein</fullName>
    </recommendedName>
</protein>
<keyword evidence="2" id="KW-0812">Transmembrane</keyword>
<dbReference type="InterPro" id="IPR011162">
    <property type="entry name" value="MHC_I/II-like_Ag-recog"/>
</dbReference>
<reference evidence="5" key="2">
    <citation type="journal article" date="2013" name="Nat. Genet.">
        <title>The genome of the platyfish, Xiphophorus maculatus, provides insights into evolutionary adaptation and several complex traits.</title>
        <authorList>
            <person name="Schartl M."/>
            <person name="Walter R.B."/>
            <person name="Shen Y."/>
            <person name="Garcia T."/>
            <person name="Catchen J."/>
            <person name="Amores A."/>
            <person name="Braasch I."/>
            <person name="Chalopin D."/>
            <person name="Volff J.N."/>
            <person name="Lesch K.P."/>
            <person name="Bisazza A."/>
            <person name="Minx P."/>
            <person name="Hillier L."/>
            <person name="Wilson R.K."/>
            <person name="Fuerstenberg S."/>
            <person name="Boore J."/>
            <person name="Searle S."/>
            <person name="Postlethwait J.H."/>
            <person name="Warren W.C."/>
        </authorList>
    </citation>
    <scope>NUCLEOTIDE SEQUENCE [LARGE SCALE GENOMIC DNA]</scope>
    <source>
        <strain evidence="5">JP 163 A</strain>
    </source>
</reference>
<reference evidence="5" key="1">
    <citation type="submission" date="2012-01" db="EMBL/GenBank/DDBJ databases">
        <authorList>
            <person name="Walter R."/>
            <person name="Schartl M."/>
            <person name="Warren W."/>
        </authorList>
    </citation>
    <scope>NUCLEOTIDE SEQUENCE [LARGE SCALE GENOMIC DNA]</scope>
    <source>
        <strain evidence="5">JP 163 A</strain>
    </source>
</reference>
<proteinExistence type="predicted"/>
<accession>A0A3B5QJC0</accession>
<evidence type="ECO:0000259" key="3">
    <source>
        <dbReference type="Pfam" id="PF00129"/>
    </source>
</evidence>
<reference evidence="4" key="4">
    <citation type="submission" date="2025-09" db="UniProtKB">
        <authorList>
            <consortium name="Ensembl"/>
        </authorList>
    </citation>
    <scope>IDENTIFICATION</scope>
    <source>
        <strain evidence="4">JP 163 A</strain>
    </source>
</reference>
<dbReference type="PANTHER" id="PTHR16675">
    <property type="entry name" value="MHC CLASS I-RELATED"/>
    <property type="match status" value="1"/>
</dbReference>
<dbReference type="InterPro" id="IPR037055">
    <property type="entry name" value="MHC_I-like_Ag-recog_sf"/>
</dbReference>
<evidence type="ECO:0000256" key="1">
    <source>
        <dbReference type="ARBA" id="ARBA00023180"/>
    </source>
</evidence>
<dbReference type="OMA" id="PRENGTM"/>
<dbReference type="GO" id="GO:0006955">
    <property type="term" value="P:immune response"/>
    <property type="evidence" value="ECO:0007669"/>
    <property type="project" value="TreeGrafter"/>
</dbReference>
<keyword evidence="5" id="KW-1185">Reference proteome</keyword>
<dbReference type="AlphaFoldDB" id="A0A3B5QJC0"/>
<dbReference type="InParanoid" id="A0A3B5QJC0"/>
<evidence type="ECO:0000256" key="2">
    <source>
        <dbReference type="SAM" id="Phobius"/>
    </source>
</evidence>
<reference evidence="4" key="3">
    <citation type="submission" date="2025-08" db="UniProtKB">
        <authorList>
            <consortium name="Ensembl"/>
        </authorList>
    </citation>
    <scope>IDENTIFICATION</scope>
    <source>
        <strain evidence="4">JP 163 A</strain>
    </source>
</reference>